<dbReference type="RefSeq" id="WP_344985515.1">
    <property type="nucleotide sequence ID" value="NZ_BAAAXV010000001.1"/>
</dbReference>
<keyword evidence="2" id="KW-1185">Reference proteome</keyword>
<reference evidence="1 2" key="1">
    <citation type="submission" date="2024-09" db="EMBL/GenBank/DDBJ databases">
        <authorList>
            <person name="Sun Q."/>
            <person name="Mori K."/>
        </authorList>
    </citation>
    <scope>NUCLEOTIDE SEQUENCE [LARGE SCALE GENOMIC DNA]</scope>
    <source>
        <strain evidence="1 2">JCM 3143</strain>
    </source>
</reference>
<proteinExistence type="predicted"/>
<name>A0ABV5RYF8_9ACTN</name>
<evidence type="ECO:0000313" key="1">
    <source>
        <dbReference type="EMBL" id="MFB9624465.1"/>
    </source>
</evidence>
<accession>A0ABV5RYF8</accession>
<evidence type="ECO:0000313" key="2">
    <source>
        <dbReference type="Proteomes" id="UP001589532"/>
    </source>
</evidence>
<dbReference type="Proteomes" id="UP001589532">
    <property type="component" value="Unassembled WGS sequence"/>
</dbReference>
<protein>
    <submittedName>
        <fullName evidence="1">Uncharacterized protein</fullName>
    </submittedName>
</protein>
<gene>
    <name evidence="1" type="ORF">ACFFSA_15375</name>
</gene>
<sequence>MRRSFAARLLSPLLDYDRRHQSELVRTLGIFLDRAGPGTPARSGCTHT</sequence>
<dbReference type="EMBL" id="JBHMBW010000012">
    <property type="protein sequence ID" value="MFB9624465.1"/>
    <property type="molecule type" value="Genomic_DNA"/>
</dbReference>
<comment type="caution">
    <text evidence="1">The sequence shown here is derived from an EMBL/GenBank/DDBJ whole genome shotgun (WGS) entry which is preliminary data.</text>
</comment>
<organism evidence="1 2">
    <name type="scientific">Nonomuraea helvata</name>
    <dbReference type="NCBI Taxonomy" id="37484"/>
    <lineage>
        <taxon>Bacteria</taxon>
        <taxon>Bacillati</taxon>
        <taxon>Actinomycetota</taxon>
        <taxon>Actinomycetes</taxon>
        <taxon>Streptosporangiales</taxon>
        <taxon>Streptosporangiaceae</taxon>
        <taxon>Nonomuraea</taxon>
    </lineage>
</organism>